<proteinExistence type="evidence at transcript level"/>
<sequence length="69" mass="7681">MAQKLTLIMFVVIGLLAISTFYVVESDRMTGPKYKTPPGCRVPCDGPHQCQPPCSNCPRSWWSSQVCGY</sequence>
<name>A0A0K8RG28_IXORI</name>
<keyword evidence="1" id="KW-0472">Membrane</keyword>
<feature type="transmembrane region" description="Helical" evidence="1">
    <location>
        <begin position="6"/>
        <end position="24"/>
    </location>
</feature>
<evidence type="ECO:0000256" key="1">
    <source>
        <dbReference type="SAM" id="Phobius"/>
    </source>
</evidence>
<evidence type="ECO:0000313" key="2">
    <source>
        <dbReference type="EMBL" id="JAA69808.1"/>
    </source>
</evidence>
<keyword evidence="1" id="KW-0812">Transmembrane</keyword>
<dbReference type="EMBL" id="GADI01004000">
    <property type="protein sequence ID" value="JAA69808.1"/>
    <property type="molecule type" value="mRNA"/>
</dbReference>
<organism evidence="2">
    <name type="scientific">Ixodes ricinus</name>
    <name type="common">Common tick</name>
    <name type="synonym">Acarus ricinus</name>
    <dbReference type="NCBI Taxonomy" id="34613"/>
    <lineage>
        <taxon>Eukaryota</taxon>
        <taxon>Metazoa</taxon>
        <taxon>Ecdysozoa</taxon>
        <taxon>Arthropoda</taxon>
        <taxon>Chelicerata</taxon>
        <taxon>Arachnida</taxon>
        <taxon>Acari</taxon>
        <taxon>Parasitiformes</taxon>
        <taxon>Ixodida</taxon>
        <taxon>Ixodoidea</taxon>
        <taxon>Ixodidae</taxon>
        <taxon>Ixodinae</taxon>
        <taxon>Ixodes</taxon>
    </lineage>
</organism>
<reference evidence="2" key="1">
    <citation type="submission" date="2012-12" db="EMBL/GenBank/DDBJ databases">
        <title>Identification and characterization of a phenylalanine ammonia-lyase gene family in Isatis indigotica Fort.</title>
        <authorList>
            <person name="Liu Q."/>
            <person name="Chen J."/>
            <person name="Zhou X."/>
            <person name="Di P."/>
            <person name="Xiao Y."/>
            <person name="Xuan H."/>
            <person name="Zhang L."/>
            <person name="Chen W."/>
        </authorList>
    </citation>
    <scope>NUCLEOTIDE SEQUENCE</scope>
    <source>
        <tissue evidence="2">Salivary gland</tissue>
    </source>
</reference>
<keyword evidence="1" id="KW-1133">Transmembrane helix</keyword>
<protein>
    <submittedName>
        <fullName evidence="2">Putative 5.3 kDa protein</fullName>
    </submittedName>
</protein>
<accession>A0A0K8RG28</accession>
<dbReference type="AlphaFoldDB" id="A0A0K8RG28"/>